<name>A0ABR4IJM6_9EURO</name>
<dbReference type="InterPro" id="IPR056632">
    <property type="entry name" value="DUF7730"/>
</dbReference>
<accession>A0ABR4IJM6</accession>
<feature type="domain" description="DUF7730" evidence="1">
    <location>
        <begin position="33"/>
        <end position="89"/>
    </location>
</feature>
<proteinExistence type="predicted"/>
<organism evidence="2 3">
    <name type="scientific">Aspergillus cavernicola</name>
    <dbReference type="NCBI Taxonomy" id="176166"/>
    <lineage>
        <taxon>Eukaryota</taxon>
        <taxon>Fungi</taxon>
        <taxon>Dikarya</taxon>
        <taxon>Ascomycota</taxon>
        <taxon>Pezizomycotina</taxon>
        <taxon>Eurotiomycetes</taxon>
        <taxon>Eurotiomycetidae</taxon>
        <taxon>Eurotiales</taxon>
        <taxon>Aspergillaceae</taxon>
        <taxon>Aspergillus</taxon>
        <taxon>Aspergillus subgen. Nidulantes</taxon>
    </lineage>
</organism>
<dbReference type="Proteomes" id="UP001610335">
    <property type="component" value="Unassembled WGS sequence"/>
</dbReference>
<gene>
    <name evidence="2" type="ORF">BDW59DRAFT_143611</name>
</gene>
<reference evidence="2 3" key="1">
    <citation type="submission" date="2024-07" db="EMBL/GenBank/DDBJ databases">
        <title>Section-level genome sequencing and comparative genomics of Aspergillus sections Usti and Cavernicolus.</title>
        <authorList>
            <consortium name="Lawrence Berkeley National Laboratory"/>
            <person name="Nybo J.L."/>
            <person name="Vesth T.C."/>
            <person name="Theobald S."/>
            <person name="Frisvad J.C."/>
            <person name="Larsen T.O."/>
            <person name="Kjaerboelling I."/>
            <person name="Rothschild-Mancinelli K."/>
            <person name="Lyhne E.K."/>
            <person name="Kogle M.E."/>
            <person name="Barry K."/>
            <person name="Clum A."/>
            <person name="Na H."/>
            <person name="Ledsgaard L."/>
            <person name="Lin J."/>
            <person name="Lipzen A."/>
            <person name="Kuo A."/>
            <person name="Riley R."/>
            <person name="Mondo S."/>
            <person name="LaButti K."/>
            <person name="Haridas S."/>
            <person name="Pangalinan J."/>
            <person name="Salamov A.A."/>
            <person name="Simmons B.A."/>
            <person name="Magnuson J.K."/>
            <person name="Chen J."/>
            <person name="Drula E."/>
            <person name="Henrissat B."/>
            <person name="Wiebenga A."/>
            <person name="Lubbers R.J."/>
            <person name="Gomes A.C."/>
            <person name="Makela M.R."/>
            <person name="Stajich J."/>
            <person name="Grigoriev I.V."/>
            <person name="Mortensen U.H."/>
            <person name="De vries R.P."/>
            <person name="Baker S.E."/>
            <person name="Andersen M.R."/>
        </authorList>
    </citation>
    <scope>NUCLEOTIDE SEQUENCE [LARGE SCALE GENOMIC DNA]</scope>
    <source>
        <strain evidence="2 3">CBS 600.67</strain>
    </source>
</reference>
<keyword evidence="3" id="KW-1185">Reference proteome</keyword>
<evidence type="ECO:0000313" key="3">
    <source>
        <dbReference type="Proteomes" id="UP001610335"/>
    </source>
</evidence>
<evidence type="ECO:0000313" key="2">
    <source>
        <dbReference type="EMBL" id="KAL2827974.1"/>
    </source>
</evidence>
<sequence>MNMYSEIRSLYLQVATQRSDIVSVSPEAKSTTFCHGEPQIDDHTTWCDCLTHAKDSSSTSRRLPLHLTCHQIYSESVSILWSQNPIHLQCAPGFRDPLSSPIHHPAPHLAHDPVTGNLILACRTYSAVHSNI</sequence>
<dbReference type="Pfam" id="PF24864">
    <property type="entry name" value="DUF7730"/>
    <property type="match status" value="1"/>
</dbReference>
<evidence type="ECO:0000259" key="1">
    <source>
        <dbReference type="Pfam" id="PF24864"/>
    </source>
</evidence>
<comment type="caution">
    <text evidence="2">The sequence shown here is derived from an EMBL/GenBank/DDBJ whole genome shotgun (WGS) entry which is preliminary data.</text>
</comment>
<protein>
    <recommendedName>
        <fullName evidence="1">DUF7730 domain-containing protein</fullName>
    </recommendedName>
</protein>
<dbReference type="EMBL" id="JBFXLS010000022">
    <property type="protein sequence ID" value="KAL2827974.1"/>
    <property type="molecule type" value="Genomic_DNA"/>
</dbReference>